<reference evidence="4" key="1">
    <citation type="journal article" date="2015" name="Genome Announc.">
        <title>Draft genome sequence of the fungus Penicillium brasilianum MG11.</title>
        <authorList>
            <person name="Horn F."/>
            <person name="Linde J."/>
            <person name="Mattern D.J."/>
            <person name="Walther G."/>
            <person name="Guthke R."/>
            <person name="Brakhage A.A."/>
            <person name="Valiante V."/>
        </authorList>
    </citation>
    <scope>NUCLEOTIDE SEQUENCE [LARGE SCALE GENOMIC DNA]</scope>
    <source>
        <strain evidence="4">MG11</strain>
    </source>
</reference>
<feature type="domain" description="Alpha/beta hydrolase fold-3" evidence="2">
    <location>
        <begin position="100"/>
        <end position="317"/>
    </location>
</feature>
<keyword evidence="1" id="KW-0378">Hydrolase</keyword>
<evidence type="ECO:0000259" key="2">
    <source>
        <dbReference type="Pfam" id="PF07859"/>
    </source>
</evidence>
<dbReference type="SUPFAM" id="SSF53474">
    <property type="entry name" value="alpha/beta-Hydrolases"/>
    <property type="match status" value="1"/>
</dbReference>
<accession>A0A0F7U4H3</accession>
<dbReference type="GO" id="GO:0016787">
    <property type="term" value="F:hydrolase activity"/>
    <property type="evidence" value="ECO:0007669"/>
    <property type="project" value="UniProtKB-KW"/>
</dbReference>
<dbReference type="STRING" id="104259.A0A0F7U4H3"/>
<dbReference type="PANTHER" id="PTHR48081:SF8">
    <property type="entry name" value="ALPHA_BETA HYDROLASE FOLD-3 DOMAIN-CONTAINING PROTEIN-RELATED"/>
    <property type="match status" value="1"/>
</dbReference>
<dbReference type="PANTHER" id="PTHR48081">
    <property type="entry name" value="AB HYDROLASE SUPERFAMILY PROTEIN C4A8.06C"/>
    <property type="match status" value="1"/>
</dbReference>
<dbReference type="GO" id="GO:0072330">
    <property type="term" value="P:monocarboxylic acid biosynthetic process"/>
    <property type="evidence" value="ECO:0007669"/>
    <property type="project" value="UniProtKB-ARBA"/>
</dbReference>
<protein>
    <recommendedName>
        <fullName evidence="2">Alpha/beta hydrolase fold-3 domain-containing protein</fullName>
    </recommendedName>
</protein>
<evidence type="ECO:0000313" key="4">
    <source>
        <dbReference type="Proteomes" id="UP000042958"/>
    </source>
</evidence>
<sequence>MALNCDLPNPIDPAFRGQMDDDFIEYYNKNLAIVPPTHVIDLADVRANPQKWASPWCRDYSSLPFVNDMKITSGDGHQFAVRIYQPDAELFGSGPFPVHVNFHGGGYCFGDLTSDGALCMKTSTEVGLIVVDVDYRLTPEHAFGKGTEDAWAAVQWVYSHAHEINGRSDSISIGGISAGGFMSCVVQQLARNARLPLKLAILSVPSTHTRRGMTNPEDSAFPSMVENALAPCLNWKRVSFFAAVAEKSMKEGEWEALPLFWRSPIETDSLDGICDTFIATAGCDPLRDEGEAYGQKLVEAGVRVTMRRYTGVPHPWMHMVGIKKAKMYIDDVCLALKYAHGL</sequence>
<dbReference type="InterPro" id="IPR050300">
    <property type="entry name" value="GDXG_lipolytic_enzyme"/>
</dbReference>
<dbReference type="AlphaFoldDB" id="A0A0F7U4H3"/>
<dbReference type="GO" id="GO:0017000">
    <property type="term" value="P:antibiotic biosynthetic process"/>
    <property type="evidence" value="ECO:0007669"/>
    <property type="project" value="UniProtKB-ARBA"/>
</dbReference>
<dbReference type="Gene3D" id="3.40.50.1820">
    <property type="entry name" value="alpha/beta hydrolase"/>
    <property type="match status" value="1"/>
</dbReference>
<dbReference type="InterPro" id="IPR013094">
    <property type="entry name" value="AB_hydrolase_3"/>
</dbReference>
<organism evidence="3 4">
    <name type="scientific">Penicillium brasilianum</name>
    <dbReference type="NCBI Taxonomy" id="104259"/>
    <lineage>
        <taxon>Eukaryota</taxon>
        <taxon>Fungi</taxon>
        <taxon>Dikarya</taxon>
        <taxon>Ascomycota</taxon>
        <taxon>Pezizomycotina</taxon>
        <taxon>Eurotiomycetes</taxon>
        <taxon>Eurotiomycetidae</taxon>
        <taxon>Eurotiales</taxon>
        <taxon>Aspergillaceae</taxon>
        <taxon>Penicillium</taxon>
    </lineage>
</organism>
<keyword evidence="4" id="KW-1185">Reference proteome</keyword>
<gene>
    <name evidence="3" type="ORF">PMG11_11120</name>
</gene>
<evidence type="ECO:0000313" key="3">
    <source>
        <dbReference type="EMBL" id="CEJ62625.1"/>
    </source>
</evidence>
<name>A0A0F7U4H3_PENBI</name>
<proteinExistence type="predicted"/>
<dbReference type="Pfam" id="PF07859">
    <property type="entry name" value="Abhydrolase_3"/>
    <property type="match status" value="1"/>
</dbReference>
<dbReference type="EMBL" id="CDHK01000019">
    <property type="protein sequence ID" value="CEJ62625.1"/>
    <property type="molecule type" value="Genomic_DNA"/>
</dbReference>
<dbReference type="OrthoDB" id="408631at2759"/>
<evidence type="ECO:0000256" key="1">
    <source>
        <dbReference type="ARBA" id="ARBA00022801"/>
    </source>
</evidence>
<dbReference type="InterPro" id="IPR029058">
    <property type="entry name" value="AB_hydrolase_fold"/>
</dbReference>
<dbReference type="Proteomes" id="UP000042958">
    <property type="component" value="Unassembled WGS sequence"/>
</dbReference>